<name>A0A8S1YG10_PAROT</name>
<gene>
    <name evidence="2" type="ORF">POCTA_138.1.T1600002</name>
</gene>
<evidence type="ECO:0000313" key="2">
    <source>
        <dbReference type="EMBL" id="CAD8212965.1"/>
    </source>
</evidence>
<reference evidence="2" key="1">
    <citation type="submission" date="2021-01" db="EMBL/GenBank/DDBJ databases">
        <authorList>
            <consortium name="Genoscope - CEA"/>
            <person name="William W."/>
        </authorList>
    </citation>
    <scope>NUCLEOTIDE SEQUENCE</scope>
</reference>
<feature type="transmembrane region" description="Helical" evidence="1">
    <location>
        <begin position="68"/>
        <end position="90"/>
    </location>
</feature>
<keyword evidence="3" id="KW-1185">Reference proteome</keyword>
<keyword evidence="1" id="KW-1133">Transmembrane helix</keyword>
<sequence>MSVNIKPLQMLTTLPFTVQVNNRQNINGNNNYMVFFYLDVLAVEISPVINLTYYITEDFKKIFQKLQIVITQIIQQLYSLVMVRSLLILIN</sequence>
<dbReference type="Proteomes" id="UP000683925">
    <property type="component" value="Unassembled WGS sequence"/>
</dbReference>
<protein>
    <submittedName>
        <fullName evidence="2">Uncharacterized protein</fullName>
    </submittedName>
</protein>
<evidence type="ECO:0000313" key="3">
    <source>
        <dbReference type="Proteomes" id="UP000683925"/>
    </source>
</evidence>
<dbReference type="AlphaFoldDB" id="A0A8S1YG10"/>
<organism evidence="2 3">
    <name type="scientific">Paramecium octaurelia</name>
    <dbReference type="NCBI Taxonomy" id="43137"/>
    <lineage>
        <taxon>Eukaryota</taxon>
        <taxon>Sar</taxon>
        <taxon>Alveolata</taxon>
        <taxon>Ciliophora</taxon>
        <taxon>Intramacronucleata</taxon>
        <taxon>Oligohymenophorea</taxon>
        <taxon>Peniculida</taxon>
        <taxon>Parameciidae</taxon>
        <taxon>Paramecium</taxon>
    </lineage>
</organism>
<proteinExistence type="predicted"/>
<feature type="transmembrane region" description="Helical" evidence="1">
    <location>
        <begin position="34"/>
        <end position="56"/>
    </location>
</feature>
<keyword evidence="1" id="KW-0812">Transmembrane</keyword>
<keyword evidence="1" id="KW-0472">Membrane</keyword>
<evidence type="ECO:0000256" key="1">
    <source>
        <dbReference type="SAM" id="Phobius"/>
    </source>
</evidence>
<accession>A0A8S1YG10</accession>
<comment type="caution">
    <text evidence="2">The sequence shown here is derived from an EMBL/GenBank/DDBJ whole genome shotgun (WGS) entry which is preliminary data.</text>
</comment>
<dbReference type="EMBL" id="CAJJDP010000162">
    <property type="protein sequence ID" value="CAD8212965.1"/>
    <property type="molecule type" value="Genomic_DNA"/>
</dbReference>